<proteinExistence type="predicted"/>
<dbReference type="CDD" id="cd00229">
    <property type="entry name" value="SGNH_hydrolase"/>
    <property type="match status" value="1"/>
</dbReference>
<gene>
    <name evidence="2" type="ORF">SAMN05421748_13642</name>
</gene>
<sequence length="285" mass="31492">MSVTQHYTDDERRHFLRYTRTTSWPMLQRFPVRDELHTELLAQMLTTTAETVESLQRSLAAEAEASAAAMMADEEYREALTGLPFDPGDRIVAVGDSITADRLGWFDLLAASVRRAGPPAPSLVNLGVSGNTTADVLERFDLLEEAKPTRALLMLGTNDARVHGRRGGFRMITAAETERNLRALTTLITRDLNATVTVITPPAVDQVRADQFFHGAPVRWEATEVAEVAEVVRRAVPDAVDLHSATRAHLGDLLEPDGVHPNRSGQQFILRRVVDHLRLTCGGRP</sequence>
<protein>
    <submittedName>
        <fullName evidence="2">Acetyl esterase/acyl-CoA thioesterase-1</fullName>
    </submittedName>
</protein>
<dbReference type="SUPFAM" id="SSF52266">
    <property type="entry name" value="SGNH hydrolase"/>
    <property type="match status" value="1"/>
</dbReference>
<dbReference type="RefSeq" id="WP_097328301.1">
    <property type="nucleotide sequence ID" value="NZ_OBDY01000036.1"/>
</dbReference>
<evidence type="ECO:0000259" key="1">
    <source>
        <dbReference type="Pfam" id="PF13472"/>
    </source>
</evidence>
<dbReference type="Pfam" id="PF13472">
    <property type="entry name" value="Lipase_GDSL_2"/>
    <property type="match status" value="1"/>
</dbReference>
<dbReference type="PANTHER" id="PTHR30383">
    <property type="entry name" value="THIOESTERASE 1/PROTEASE 1/LYSOPHOSPHOLIPASE L1"/>
    <property type="match status" value="1"/>
</dbReference>
<dbReference type="GO" id="GO:0004622">
    <property type="term" value="F:phosphatidylcholine lysophospholipase activity"/>
    <property type="evidence" value="ECO:0007669"/>
    <property type="project" value="TreeGrafter"/>
</dbReference>
<dbReference type="EMBL" id="OBDY01000036">
    <property type="protein sequence ID" value="SNY69908.1"/>
    <property type="molecule type" value="Genomic_DNA"/>
</dbReference>
<evidence type="ECO:0000313" key="2">
    <source>
        <dbReference type="EMBL" id="SNY69908.1"/>
    </source>
</evidence>
<dbReference type="Gene3D" id="3.40.50.1110">
    <property type="entry name" value="SGNH hydrolase"/>
    <property type="match status" value="1"/>
</dbReference>
<feature type="domain" description="SGNH hydrolase-type esterase" evidence="1">
    <location>
        <begin position="93"/>
        <end position="267"/>
    </location>
</feature>
<dbReference type="InterPro" id="IPR013830">
    <property type="entry name" value="SGNH_hydro"/>
</dbReference>
<evidence type="ECO:0000313" key="3">
    <source>
        <dbReference type="Proteomes" id="UP000219612"/>
    </source>
</evidence>
<dbReference type="AlphaFoldDB" id="A0A285KBG6"/>
<dbReference type="InterPro" id="IPR036514">
    <property type="entry name" value="SGNH_hydro_sf"/>
</dbReference>
<organism evidence="2 3">
    <name type="scientific">Paractinoplanes atraurantiacus</name>
    <dbReference type="NCBI Taxonomy" id="1036182"/>
    <lineage>
        <taxon>Bacteria</taxon>
        <taxon>Bacillati</taxon>
        <taxon>Actinomycetota</taxon>
        <taxon>Actinomycetes</taxon>
        <taxon>Micromonosporales</taxon>
        <taxon>Micromonosporaceae</taxon>
        <taxon>Paractinoplanes</taxon>
    </lineage>
</organism>
<dbReference type="OrthoDB" id="9794725at2"/>
<dbReference type="InterPro" id="IPR051532">
    <property type="entry name" value="Ester_Hydrolysis_Enzymes"/>
</dbReference>
<reference evidence="3" key="1">
    <citation type="submission" date="2017-09" db="EMBL/GenBank/DDBJ databases">
        <authorList>
            <person name="Varghese N."/>
            <person name="Submissions S."/>
        </authorList>
    </citation>
    <scope>NUCLEOTIDE SEQUENCE [LARGE SCALE GENOMIC DNA]</scope>
    <source>
        <strain evidence="3">CGMCC 4.6857</strain>
    </source>
</reference>
<dbReference type="PANTHER" id="PTHR30383:SF5">
    <property type="entry name" value="SGNH HYDROLASE-TYPE ESTERASE DOMAIN-CONTAINING PROTEIN"/>
    <property type="match status" value="1"/>
</dbReference>
<name>A0A285KBG6_9ACTN</name>
<keyword evidence="3" id="KW-1185">Reference proteome</keyword>
<dbReference type="Proteomes" id="UP000219612">
    <property type="component" value="Unassembled WGS sequence"/>
</dbReference>
<accession>A0A285KBG6</accession>